<feature type="compositionally biased region" description="Basic residues" evidence="8">
    <location>
        <begin position="378"/>
        <end position="391"/>
    </location>
</feature>
<keyword evidence="3" id="KW-0158">Chromosome</keyword>
<dbReference type="GO" id="GO:0008168">
    <property type="term" value="F:methyltransferase activity"/>
    <property type="evidence" value="ECO:0007669"/>
    <property type="project" value="UniProtKB-KW"/>
</dbReference>
<keyword evidence="11" id="KW-1185">Reference proteome</keyword>
<dbReference type="EMBL" id="ML996126">
    <property type="protein sequence ID" value="KAF2736305.1"/>
    <property type="molecule type" value="Genomic_DNA"/>
</dbReference>
<feature type="compositionally biased region" description="Pro residues" evidence="8">
    <location>
        <begin position="287"/>
        <end position="317"/>
    </location>
</feature>
<dbReference type="SMART" id="SM00317">
    <property type="entry name" value="SET"/>
    <property type="match status" value="1"/>
</dbReference>
<dbReference type="InterPro" id="IPR050777">
    <property type="entry name" value="SET2_Histone-Lys_MeTrsfase"/>
</dbReference>
<sequence>MTMSAPSHFYTIDGGIQQGPVLNHKVLKNDPTVYATQLKEVLLDPQDWKKQRQPKVWRDAKWPPESAADLLHANEASWTYCSWCRTEDTKPCDCRIEDFRQWNDNWQDNVYLRNVPGGPGTGLFTHHMIPKDTDLGEIMGKLVPRNKWVSSIYTIEVPIGDMSWNGKSHPRDRTAILDSSSQGCVFRFMNHSCDPNCEQVFARIGSTRVLLVRALRDIQADEELTCEWAPNQTKAQTKSQKNLKRRSIKYHCRNATCKGCKGVKPVAGTIPPPPLPPMPVASEAEASPPPSPSPPPPEVSPPPPLPSPSPLPPPPSMPNVASESGAAPPDAGAPPPSDPPPASRKRRCISPEVEEGAEGTVQLARTPTYPWFSPARRSPTKRRRLPGHHPRACSGSWCARRSAAAPRGRP</sequence>
<name>A0A9P4V5E9_9PLEO</name>
<dbReference type="InterPro" id="IPR046341">
    <property type="entry name" value="SET_dom_sf"/>
</dbReference>
<evidence type="ECO:0000259" key="9">
    <source>
        <dbReference type="PROSITE" id="PS50280"/>
    </source>
</evidence>
<gene>
    <name evidence="10" type="ORF">EJ04DRAFT_522079</name>
</gene>
<comment type="subcellular location">
    <subcellularLocation>
        <location evidence="2">Chromosome</location>
    </subcellularLocation>
    <subcellularLocation>
        <location evidence="1">Nucleus</location>
    </subcellularLocation>
</comment>
<evidence type="ECO:0000256" key="4">
    <source>
        <dbReference type="ARBA" id="ARBA00022603"/>
    </source>
</evidence>
<evidence type="ECO:0000256" key="3">
    <source>
        <dbReference type="ARBA" id="ARBA00022454"/>
    </source>
</evidence>
<reference evidence="10" key="1">
    <citation type="journal article" date="2020" name="Stud. Mycol.">
        <title>101 Dothideomycetes genomes: a test case for predicting lifestyles and emergence of pathogens.</title>
        <authorList>
            <person name="Haridas S."/>
            <person name="Albert R."/>
            <person name="Binder M."/>
            <person name="Bloem J."/>
            <person name="Labutti K."/>
            <person name="Salamov A."/>
            <person name="Andreopoulos B."/>
            <person name="Baker S."/>
            <person name="Barry K."/>
            <person name="Bills G."/>
            <person name="Bluhm B."/>
            <person name="Cannon C."/>
            <person name="Castanera R."/>
            <person name="Culley D."/>
            <person name="Daum C."/>
            <person name="Ezra D."/>
            <person name="Gonzalez J."/>
            <person name="Henrissat B."/>
            <person name="Kuo A."/>
            <person name="Liang C."/>
            <person name="Lipzen A."/>
            <person name="Lutzoni F."/>
            <person name="Magnuson J."/>
            <person name="Mondo S."/>
            <person name="Nolan M."/>
            <person name="Ohm R."/>
            <person name="Pangilinan J."/>
            <person name="Park H.-J."/>
            <person name="Ramirez L."/>
            <person name="Alfaro M."/>
            <person name="Sun H."/>
            <person name="Tritt A."/>
            <person name="Yoshinaga Y."/>
            <person name="Zwiers L.-H."/>
            <person name="Turgeon B."/>
            <person name="Goodwin S."/>
            <person name="Spatafora J."/>
            <person name="Crous P."/>
            <person name="Grigoriev I."/>
        </authorList>
    </citation>
    <scope>NUCLEOTIDE SEQUENCE</scope>
    <source>
        <strain evidence="10">CBS 125425</strain>
    </source>
</reference>
<evidence type="ECO:0000256" key="8">
    <source>
        <dbReference type="SAM" id="MobiDB-lite"/>
    </source>
</evidence>
<dbReference type="GO" id="GO:0005694">
    <property type="term" value="C:chromosome"/>
    <property type="evidence" value="ECO:0007669"/>
    <property type="project" value="UniProtKB-SubCell"/>
</dbReference>
<keyword evidence="7" id="KW-0539">Nucleus</keyword>
<evidence type="ECO:0000256" key="1">
    <source>
        <dbReference type="ARBA" id="ARBA00004123"/>
    </source>
</evidence>
<dbReference type="GO" id="GO:0005634">
    <property type="term" value="C:nucleus"/>
    <property type="evidence" value="ECO:0007669"/>
    <property type="project" value="UniProtKB-SubCell"/>
</dbReference>
<protein>
    <submittedName>
        <fullName evidence="10">SET domain-containing protein</fullName>
    </submittedName>
</protein>
<dbReference type="SUPFAM" id="SSF82199">
    <property type="entry name" value="SET domain"/>
    <property type="match status" value="1"/>
</dbReference>
<dbReference type="Proteomes" id="UP000799444">
    <property type="component" value="Unassembled WGS sequence"/>
</dbReference>
<evidence type="ECO:0000313" key="11">
    <source>
        <dbReference type="Proteomes" id="UP000799444"/>
    </source>
</evidence>
<keyword evidence="4" id="KW-0489">Methyltransferase</keyword>
<accession>A0A9P4V5E9</accession>
<dbReference type="GO" id="GO:0032259">
    <property type="term" value="P:methylation"/>
    <property type="evidence" value="ECO:0007669"/>
    <property type="project" value="UniProtKB-KW"/>
</dbReference>
<feature type="compositionally biased region" description="Low complexity" evidence="8">
    <location>
        <begin position="399"/>
        <end position="410"/>
    </location>
</feature>
<dbReference type="CDD" id="cd08161">
    <property type="entry name" value="SET"/>
    <property type="match status" value="1"/>
</dbReference>
<dbReference type="Pfam" id="PF00856">
    <property type="entry name" value="SET"/>
    <property type="match status" value="1"/>
</dbReference>
<dbReference type="InterPro" id="IPR001214">
    <property type="entry name" value="SET_dom"/>
</dbReference>
<feature type="domain" description="SET" evidence="9">
    <location>
        <begin position="108"/>
        <end position="229"/>
    </location>
</feature>
<evidence type="ECO:0000256" key="6">
    <source>
        <dbReference type="ARBA" id="ARBA00022691"/>
    </source>
</evidence>
<evidence type="ECO:0000256" key="2">
    <source>
        <dbReference type="ARBA" id="ARBA00004286"/>
    </source>
</evidence>
<keyword evidence="6" id="KW-0949">S-adenosyl-L-methionine</keyword>
<dbReference type="OrthoDB" id="308383at2759"/>
<feature type="compositionally biased region" description="Pro residues" evidence="8">
    <location>
        <begin position="331"/>
        <end position="342"/>
    </location>
</feature>
<keyword evidence="5" id="KW-0808">Transferase</keyword>
<feature type="region of interest" description="Disordered" evidence="8">
    <location>
        <begin position="271"/>
        <end position="410"/>
    </location>
</feature>
<dbReference type="PANTHER" id="PTHR22884">
    <property type="entry name" value="SET DOMAIN PROTEINS"/>
    <property type="match status" value="1"/>
</dbReference>
<organism evidence="10 11">
    <name type="scientific">Polyplosphaeria fusca</name>
    <dbReference type="NCBI Taxonomy" id="682080"/>
    <lineage>
        <taxon>Eukaryota</taxon>
        <taxon>Fungi</taxon>
        <taxon>Dikarya</taxon>
        <taxon>Ascomycota</taxon>
        <taxon>Pezizomycotina</taxon>
        <taxon>Dothideomycetes</taxon>
        <taxon>Pleosporomycetidae</taxon>
        <taxon>Pleosporales</taxon>
        <taxon>Tetraplosphaeriaceae</taxon>
        <taxon>Polyplosphaeria</taxon>
    </lineage>
</organism>
<evidence type="ECO:0000256" key="5">
    <source>
        <dbReference type="ARBA" id="ARBA00022679"/>
    </source>
</evidence>
<comment type="caution">
    <text evidence="10">The sequence shown here is derived from an EMBL/GenBank/DDBJ whole genome shotgun (WGS) entry which is preliminary data.</text>
</comment>
<proteinExistence type="predicted"/>
<feature type="compositionally biased region" description="Low complexity" evidence="8">
    <location>
        <begin position="321"/>
        <end position="330"/>
    </location>
</feature>
<dbReference type="AlphaFoldDB" id="A0A9P4V5E9"/>
<evidence type="ECO:0000256" key="7">
    <source>
        <dbReference type="ARBA" id="ARBA00023242"/>
    </source>
</evidence>
<evidence type="ECO:0000313" key="10">
    <source>
        <dbReference type="EMBL" id="KAF2736305.1"/>
    </source>
</evidence>
<dbReference type="Gene3D" id="2.170.270.10">
    <property type="entry name" value="SET domain"/>
    <property type="match status" value="1"/>
</dbReference>
<dbReference type="PROSITE" id="PS50280">
    <property type="entry name" value="SET"/>
    <property type="match status" value="1"/>
</dbReference>